<dbReference type="CDD" id="cd00303">
    <property type="entry name" value="retropepsin_like"/>
    <property type="match status" value="1"/>
</dbReference>
<dbReference type="AlphaFoldDB" id="A0AA38G3E3"/>
<organism evidence="2 3">
    <name type="scientific">Taxus chinensis</name>
    <name type="common">Chinese yew</name>
    <name type="synonym">Taxus wallichiana var. chinensis</name>
    <dbReference type="NCBI Taxonomy" id="29808"/>
    <lineage>
        <taxon>Eukaryota</taxon>
        <taxon>Viridiplantae</taxon>
        <taxon>Streptophyta</taxon>
        <taxon>Embryophyta</taxon>
        <taxon>Tracheophyta</taxon>
        <taxon>Spermatophyta</taxon>
        <taxon>Pinopsida</taxon>
        <taxon>Pinidae</taxon>
        <taxon>Conifers II</taxon>
        <taxon>Cupressales</taxon>
        <taxon>Taxaceae</taxon>
        <taxon>Taxus</taxon>
    </lineage>
</organism>
<dbReference type="OMA" id="NSHHEHI"/>
<comment type="caution">
    <text evidence="2">The sequence shown here is derived from an EMBL/GenBank/DDBJ whole genome shotgun (WGS) entry which is preliminary data.</text>
</comment>
<gene>
    <name evidence="2" type="ORF">KI387_023898</name>
</gene>
<dbReference type="InterPro" id="IPR043502">
    <property type="entry name" value="DNA/RNA_pol_sf"/>
</dbReference>
<dbReference type="InterPro" id="IPR000477">
    <property type="entry name" value="RT_dom"/>
</dbReference>
<evidence type="ECO:0000313" key="3">
    <source>
        <dbReference type="Proteomes" id="UP000824469"/>
    </source>
</evidence>
<dbReference type="PANTHER" id="PTHR35046">
    <property type="entry name" value="ZINC KNUCKLE (CCHC-TYPE) FAMILY PROTEIN"/>
    <property type="match status" value="1"/>
</dbReference>
<dbReference type="PANTHER" id="PTHR35046:SF26">
    <property type="entry name" value="RNA-DIRECTED DNA POLYMERASE"/>
    <property type="match status" value="1"/>
</dbReference>
<dbReference type="CDD" id="cd01647">
    <property type="entry name" value="RT_LTR"/>
    <property type="match status" value="1"/>
</dbReference>
<dbReference type="PROSITE" id="PS50878">
    <property type="entry name" value="RT_POL"/>
    <property type="match status" value="1"/>
</dbReference>
<accession>A0AA38G3E3</accession>
<protein>
    <recommendedName>
        <fullName evidence="1">Reverse transcriptase domain-containing protein</fullName>
    </recommendedName>
</protein>
<dbReference type="Proteomes" id="UP000824469">
    <property type="component" value="Unassembled WGS sequence"/>
</dbReference>
<dbReference type="Pfam" id="PF00078">
    <property type="entry name" value="RVT_1"/>
    <property type="match status" value="1"/>
</dbReference>
<dbReference type="EMBL" id="JAHRHJ020000005">
    <property type="protein sequence ID" value="KAH9315271.1"/>
    <property type="molecule type" value="Genomic_DNA"/>
</dbReference>
<keyword evidence="3" id="KW-1185">Reference proteome</keyword>
<reference evidence="2 3" key="1">
    <citation type="journal article" date="2021" name="Nat. Plants">
        <title>The Taxus genome provides insights into paclitaxel biosynthesis.</title>
        <authorList>
            <person name="Xiong X."/>
            <person name="Gou J."/>
            <person name="Liao Q."/>
            <person name="Li Y."/>
            <person name="Zhou Q."/>
            <person name="Bi G."/>
            <person name="Li C."/>
            <person name="Du R."/>
            <person name="Wang X."/>
            <person name="Sun T."/>
            <person name="Guo L."/>
            <person name="Liang H."/>
            <person name="Lu P."/>
            <person name="Wu Y."/>
            <person name="Zhang Z."/>
            <person name="Ro D.K."/>
            <person name="Shang Y."/>
            <person name="Huang S."/>
            <person name="Yan J."/>
        </authorList>
    </citation>
    <scope>NUCLEOTIDE SEQUENCE [LARGE SCALE GENOMIC DNA]</scope>
    <source>
        <strain evidence="2">Ta-2019</strain>
    </source>
</reference>
<dbReference type="InterPro" id="IPR021109">
    <property type="entry name" value="Peptidase_aspartic_dom_sf"/>
</dbReference>
<dbReference type="InterPro" id="IPR043128">
    <property type="entry name" value="Rev_trsase/Diguanyl_cyclase"/>
</dbReference>
<proteinExistence type="predicted"/>
<evidence type="ECO:0000259" key="1">
    <source>
        <dbReference type="PROSITE" id="PS50878"/>
    </source>
</evidence>
<feature type="domain" description="Reverse transcriptase" evidence="1">
    <location>
        <begin position="255"/>
        <end position="436"/>
    </location>
</feature>
<dbReference type="Gene3D" id="3.30.70.270">
    <property type="match status" value="2"/>
</dbReference>
<evidence type="ECO:0000313" key="2">
    <source>
        <dbReference type="EMBL" id="KAH9315271.1"/>
    </source>
</evidence>
<dbReference type="SUPFAM" id="SSF56672">
    <property type="entry name" value="DNA/RNA polymerases"/>
    <property type="match status" value="1"/>
</dbReference>
<dbReference type="Gene3D" id="2.40.70.10">
    <property type="entry name" value="Acid Proteases"/>
    <property type="match status" value="1"/>
</dbReference>
<name>A0AA38G3E3_TAXCH</name>
<dbReference type="Gene3D" id="3.10.10.10">
    <property type="entry name" value="HIV Type 1 Reverse Transcriptase, subunit A, domain 1"/>
    <property type="match status" value="1"/>
</dbReference>
<sequence>MKRVLLKPNKEAMEPPQRKNLFRTRCKSKGKCCKVVIDSGSTDNLVSVEMVEKLGLKREPHPTPYKVSWLQKGHQLLVNEQCKVEFQIGAYKYQVMCDIMPMDVCHILRGRPWQFDNKAIHDGRKNTYTFKKDGVEHTLIPLKEENDTAESSSKVMMVSGKEFLQSMKKEEVSFAVIGKLKSVVTNTQLSDLPLEVQEMLNEYVDIVVDELPNELPPVRSISHHIDLIPGASLPNKAAYRMTPRENEEIKQQVQELLDKGFIRESLSPCAVPTVLSPKKDGTWRMCTDSRTINKITIRYRFPLPQIDDLLDCLSGSVYFSKIDLKSGYHQIRIREGDEWKTVFKTNDGLYEWLVMPFGLTNAPSTFMRLMNEVLKSFTGKFFIVYLDDILVFSQSREEHLLHLRMVLNKLQEEKLLINVKKCSFLQTELVYLGFVLSKEGLKMDKDKIKAILEWPTPRSVFEVRSFHGLASFYRKFIRNFSGIVAPMIETIKGDKKHFQWTEAAERGF</sequence>